<comment type="cofactor">
    <cofactor evidence="1 7">
        <name>pyridoxal 5'-phosphate</name>
        <dbReference type="ChEBI" id="CHEBI:597326"/>
    </cofactor>
</comment>
<evidence type="ECO:0000256" key="2">
    <source>
        <dbReference type="ARBA" id="ARBA00004819"/>
    </source>
</evidence>
<dbReference type="Pfam" id="PF00202">
    <property type="entry name" value="Aminotran_3"/>
    <property type="match status" value="1"/>
</dbReference>
<dbReference type="FunFam" id="3.40.640.10:FF:000021">
    <property type="entry name" value="Glutamate-1-semialdehyde 2,1-aminomutase"/>
    <property type="match status" value="1"/>
</dbReference>
<dbReference type="RefSeq" id="WP_115722211.1">
    <property type="nucleotide sequence ID" value="NZ_UGHX01000001.1"/>
</dbReference>
<reference evidence="8 9" key="1">
    <citation type="submission" date="2018-06" db="EMBL/GenBank/DDBJ databases">
        <authorList>
            <consortium name="Pathogen Informatics"/>
            <person name="Doyle S."/>
        </authorList>
    </citation>
    <scope>NUCLEOTIDE SEQUENCE [LARGE SCALE GENOMIC DNA]</scope>
    <source>
        <strain evidence="8 9">NCTC12219</strain>
    </source>
</reference>
<comment type="pathway">
    <text evidence="2">Porphyrin-containing compound metabolism; protoporphyrin-IX biosynthesis; 5-aminolevulinate from L-glutamyl-tRNA(Glu): step 2/2.</text>
</comment>
<evidence type="ECO:0000256" key="5">
    <source>
        <dbReference type="ARBA" id="ARBA00023235"/>
    </source>
</evidence>
<evidence type="ECO:0000256" key="4">
    <source>
        <dbReference type="ARBA" id="ARBA00022898"/>
    </source>
</evidence>
<dbReference type="InterPro" id="IPR005814">
    <property type="entry name" value="Aminotrans_3"/>
</dbReference>
<accession>A0A377JUM2</accession>
<dbReference type="InterPro" id="IPR015421">
    <property type="entry name" value="PyrdxlP-dep_Trfase_major"/>
</dbReference>
<evidence type="ECO:0000313" key="8">
    <source>
        <dbReference type="EMBL" id="STP11680.1"/>
    </source>
</evidence>
<dbReference type="GO" id="GO:0008483">
    <property type="term" value="F:transaminase activity"/>
    <property type="evidence" value="ECO:0007669"/>
    <property type="project" value="UniProtKB-KW"/>
</dbReference>
<evidence type="ECO:0000256" key="6">
    <source>
        <dbReference type="ARBA" id="ARBA00023244"/>
    </source>
</evidence>
<dbReference type="Gene3D" id="3.40.640.10">
    <property type="entry name" value="Type I PLP-dependent aspartate aminotransferase-like (Major domain)"/>
    <property type="match status" value="1"/>
</dbReference>
<dbReference type="Gene3D" id="3.90.1150.10">
    <property type="entry name" value="Aspartate Aminotransferase, domain 1"/>
    <property type="match status" value="1"/>
</dbReference>
<comment type="similarity">
    <text evidence="3 7">Belongs to the class-III pyridoxal-phosphate-dependent aminotransferase family. HemL subfamily.</text>
</comment>
<dbReference type="GO" id="GO:0005737">
    <property type="term" value="C:cytoplasm"/>
    <property type="evidence" value="ECO:0007669"/>
    <property type="project" value="UniProtKB-SubCell"/>
</dbReference>
<keyword evidence="8" id="KW-0032">Aminotransferase</keyword>
<evidence type="ECO:0000256" key="1">
    <source>
        <dbReference type="ARBA" id="ARBA00001933"/>
    </source>
</evidence>
<protein>
    <recommendedName>
        <fullName evidence="7">Glutamate-1-semialdehyde 2,1-aminomutase</fullName>
        <shortName evidence="7">GSA</shortName>
        <ecNumber evidence="7">5.4.3.8</ecNumber>
    </recommendedName>
    <alternativeName>
        <fullName evidence="7">Glutamate-1-semialdehyde aminotransferase</fullName>
        <shortName evidence="7">GSA-AT</shortName>
    </alternativeName>
</protein>
<dbReference type="InterPro" id="IPR015422">
    <property type="entry name" value="PyrdxlP-dep_Trfase_small"/>
</dbReference>
<dbReference type="NCBIfam" id="TIGR00713">
    <property type="entry name" value="hemL"/>
    <property type="match status" value="1"/>
</dbReference>
<sequence>MDILHSINDFNEAKQVIPGGVNSPVRAFGSVGGTPRFIARGKGAYIYDEDDNAYIDFVQSWGPLIFGHADEFVESALTLALKDGLSFGAPTEKETTLVKQIISLTNSVEKMRLVSSGTEATMSALRLARAFTNKDDIIKFEGCYHGHSDSLLVSAGSGCATFGTPSSPGVPSDVSKHTLVARYNDIDSVKACFEQSKNVACVIIEPLAGNMGFVPADREFLYALRKLCDEHNALFIIDEVMSGFRAGLNGALGIYNIEADLVTYGKVIGGGLPLAAFGGRAEIMDMLSPVGGVYQAGTLSGNPIAVSAGIATLSLIKSKPHLYDELESLAKTLTQGLQNAAQEYEIPLQVDYRGSMFGFFFNAGAVKNFDDAKKSDVAMYAKFHQKMLEKGVYFACSQFETGFICSAMNGAIIEEVIQKARESFKEIHFEG</sequence>
<dbReference type="EC" id="5.4.3.8" evidence="7"/>
<keyword evidence="5 7" id="KW-0413">Isomerase</keyword>
<dbReference type="GO" id="GO:0006782">
    <property type="term" value="P:protoporphyrinogen IX biosynthetic process"/>
    <property type="evidence" value="ECO:0007669"/>
    <property type="project" value="UniProtKB-UniRule"/>
</dbReference>
<keyword evidence="6 7" id="KW-0627">Porphyrin biosynthesis</keyword>
<dbReference type="Proteomes" id="UP000255103">
    <property type="component" value="Unassembled WGS sequence"/>
</dbReference>
<keyword evidence="4 7" id="KW-0663">Pyridoxal phosphate</keyword>
<dbReference type="InterPro" id="IPR004639">
    <property type="entry name" value="4pyrrol_synth_GluAld_NH2Trfase"/>
</dbReference>
<dbReference type="InterPro" id="IPR015424">
    <property type="entry name" value="PyrdxlP-dep_Trfase"/>
</dbReference>
<feature type="modified residue" description="N6-(pyridoxal phosphate)lysine" evidence="7">
    <location>
        <position position="266"/>
    </location>
</feature>
<dbReference type="EMBL" id="UGHX01000001">
    <property type="protein sequence ID" value="STP11680.1"/>
    <property type="molecule type" value="Genomic_DNA"/>
</dbReference>
<dbReference type="PANTHER" id="PTHR43713">
    <property type="entry name" value="GLUTAMATE-1-SEMIALDEHYDE 2,1-AMINOMUTASE"/>
    <property type="match status" value="1"/>
</dbReference>
<dbReference type="UniPathway" id="UPA00251">
    <property type="reaction ID" value="UER00317"/>
</dbReference>
<gene>
    <name evidence="7 8" type="primary">hemL</name>
    <name evidence="8" type="ORF">NCTC12219_01578</name>
</gene>
<keyword evidence="8" id="KW-0808">Transferase</keyword>
<comment type="catalytic activity">
    <reaction evidence="7">
        <text>(S)-4-amino-5-oxopentanoate = 5-aminolevulinate</text>
        <dbReference type="Rhea" id="RHEA:14265"/>
        <dbReference type="ChEBI" id="CHEBI:57501"/>
        <dbReference type="ChEBI" id="CHEBI:356416"/>
        <dbReference type="EC" id="5.4.3.8"/>
    </reaction>
</comment>
<dbReference type="HAMAP" id="MF_00375">
    <property type="entry name" value="HemL_aminotrans_3"/>
    <property type="match status" value="1"/>
</dbReference>
<dbReference type="AlphaFoldDB" id="A0A377JUM2"/>
<dbReference type="InterPro" id="IPR049704">
    <property type="entry name" value="Aminotrans_3_PPA_site"/>
</dbReference>
<evidence type="ECO:0000256" key="3">
    <source>
        <dbReference type="ARBA" id="ARBA00008981"/>
    </source>
</evidence>
<comment type="subcellular location">
    <subcellularLocation>
        <location evidence="7">Cytoplasm</location>
    </subcellularLocation>
</comment>
<evidence type="ECO:0000256" key="7">
    <source>
        <dbReference type="HAMAP-Rule" id="MF_00375"/>
    </source>
</evidence>
<dbReference type="PANTHER" id="PTHR43713:SF3">
    <property type="entry name" value="GLUTAMATE-1-SEMIALDEHYDE 2,1-AMINOMUTASE 1, CHLOROPLASTIC-RELATED"/>
    <property type="match status" value="1"/>
</dbReference>
<dbReference type="SUPFAM" id="SSF53383">
    <property type="entry name" value="PLP-dependent transferases"/>
    <property type="match status" value="1"/>
</dbReference>
<organism evidence="8 9">
    <name type="scientific">Helicobacter cinaedi</name>
    <dbReference type="NCBI Taxonomy" id="213"/>
    <lineage>
        <taxon>Bacteria</taxon>
        <taxon>Pseudomonadati</taxon>
        <taxon>Campylobacterota</taxon>
        <taxon>Epsilonproteobacteria</taxon>
        <taxon>Campylobacterales</taxon>
        <taxon>Helicobacteraceae</taxon>
        <taxon>Helicobacter</taxon>
    </lineage>
</organism>
<evidence type="ECO:0000313" key="9">
    <source>
        <dbReference type="Proteomes" id="UP000255103"/>
    </source>
</evidence>
<dbReference type="NCBIfam" id="NF000818">
    <property type="entry name" value="PRK00062.1"/>
    <property type="match status" value="1"/>
</dbReference>
<name>A0A377JUM2_9HELI</name>
<dbReference type="GO" id="GO:0042286">
    <property type="term" value="F:glutamate-1-semialdehyde 2,1-aminomutase activity"/>
    <property type="evidence" value="ECO:0007669"/>
    <property type="project" value="UniProtKB-UniRule"/>
</dbReference>
<keyword evidence="7" id="KW-0963">Cytoplasm</keyword>
<dbReference type="PROSITE" id="PS00600">
    <property type="entry name" value="AA_TRANSFER_CLASS_3"/>
    <property type="match status" value="1"/>
</dbReference>
<dbReference type="CDD" id="cd00610">
    <property type="entry name" value="OAT_like"/>
    <property type="match status" value="1"/>
</dbReference>
<comment type="subunit">
    <text evidence="7">Homodimer.</text>
</comment>
<proteinExistence type="inferred from homology"/>
<dbReference type="GO" id="GO:0030170">
    <property type="term" value="F:pyridoxal phosphate binding"/>
    <property type="evidence" value="ECO:0007669"/>
    <property type="project" value="InterPro"/>
</dbReference>